<accession>A0A8J7ULW4</accession>
<dbReference type="Proteomes" id="UP000666240">
    <property type="component" value="Unassembled WGS sequence"/>
</dbReference>
<feature type="domain" description="Response regulatory" evidence="3">
    <location>
        <begin position="5"/>
        <end position="120"/>
    </location>
</feature>
<evidence type="ECO:0000256" key="1">
    <source>
        <dbReference type="ARBA" id="ARBA00022553"/>
    </source>
</evidence>
<dbReference type="AlphaFoldDB" id="A0A8J7ULW4"/>
<dbReference type="EMBL" id="JAGIYY010000004">
    <property type="protein sequence ID" value="MBP0439717.1"/>
    <property type="molecule type" value="Genomic_DNA"/>
</dbReference>
<dbReference type="SMART" id="SM00448">
    <property type="entry name" value="REC"/>
    <property type="match status" value="1"/>
</dbReference>
<dbReference type="PANTHER" id="PTHR44591:SF21">
    <property type="entry name" value="TWO-COMPONENT RESPONSE REGULATOR"/>
    <property type="match status" value="1"/>
</dbReference>
<organism evidence="4 5">
    <name type="scientific">Tianweitania sediminis</name>
    <dbReference type="NCBI Taxonomy" id="1502156"/>
    <lineage>
        <taxon>Bacteria</taxon>
        <taxon>Pseudomonadati</taxon>
        <taxon>Pseudomonadota</taxon>
        <taxon>Alphaproteobacteria</taxon>
        <taxon>Hyphomicrobiales</taxon>
        <taxon>Phyllobacteriaceae</taxon>
        <taxon>Tianweitania</taxon>
    </lineage>
</organism>
<feature type="modified residue" description="4-aspartylphosphate" evidence="2">
    <location>
        <position position="56"/>
    </location>
</feature>
<dbReference type="PANTHER" id="PTHR44591">
    <property type="entry name" value="STRESS RESPONSE REGULATOR PROTEIN 1"/>
    <property type="match status" value="1"/>
</dbReference>
<gene>
    <name evidence="4" type="ORF">J5Y06_13735</name>
</gene>
<dbReference type="SUPFAM" id="SSF52172">
    <property type="entry name" value="CheY-like"/>
    <property type="match status" value="1"/>
</dbReference>
<evidence type="ECO:0000256" key="2">
    <source>
        <dbReference type="PROSITE-ProRule" id="PRU00169"/>
    </source>
</evidence>
<keyword evidence="1 2" id="KW-0597">Phosphoprotein</keyword>
<dbReference type="Gene3D" id="3.40.50.2300">
    <property type="match status" value="1"/>
</dbReference>
<dbReference type="InterPro" id="IPR001789">
    <property type="entry name" value="Sig_transdc_resp-reg_receiver"/>
</dbReference>
<protein>
    <submittedName>
        <fullName evidence="4">Response regulator</fullName>
    </submittedName>
</protein>
<dbReference type="PROSITE" id="PS50110">
    <property type="entry name" value="RESPONSE_REGULATORY"/>
    <property type="match status" value="1"/>
</dbReference>
<dbReference type="GO" id="GO:0000160">
    <property type="term" value="P:phosphorelay signal transduction system"/>
    <property type="evidence" value="ECO:0007669"/>
    <property type="project" value="InterPro"/>
</dbReference>
<dbReference type="InterPro" id="IPR011006">
    <property type="entry name" value="CheY-like_superfamily"/>
</dbReference>
<evidence type="ECO:0000259" key="3">
    <source>
        <dbReference type="PROSITE" id="PS50110"/>
    </source>
</evidence>
<name>A0A8J7ULW4_9HYPH</name>
<comment type="caution">
    <text evidence="4">The sequence shown here is derived from an EMBL/GenBank/DDBJ whole genome shotgun (WGS) entry which is preliminary data.</text>
</comment>
<evidence type="ECO:0000313" key="4">
    <source>
        <dbReference type="EMBL" id="MBP0439717.1"/>
    </source>
</evidence>
<reference evidence="4" key="1">
    <citation type="submission" date="2021-03" db="EMBL/GenBank/DDBJ databases">
        <title>Genome sequencing and assembly of Tianweitania sediminis.</title>
        <authorList>
            <person name="Chhetri G."/>
        </authorList>
    </citation>
    <scope>NUCLEOTIDE SEQUENCE</scope>
    <source>
        <strain evidence="4">Z8</strain>
    </source>
</reference>
<dbReference type="Pfam" id="PF00072">
    <property type="entry name" value="Response_reg"/>
    <property type="match status" value="1"/>
</dbReference>
<keyword evidence="5" id="KW-1185">Reference proteome</keyword>
<evidence type="ECO:0000313" key="5">
    <source>
        <dbReference type="Proteomes" id="UP000666240"/>
    </source>
</evidence>
<sequence>MDAAILLLVEDEEALHPVFEDALEDAGYGVIVATNGSDAIEALEEDVGRFKGIVTDIKLGAGPNGWDIAHRARVLAPAIPIVYMSGDSVVDWTAHGVPNSIILQKPFALAQLITAISQLINQAQSSPGVS</sequence>
<proteinExistence type="predicted"/>
<dbReference type="InterPro" id="IPR050595">
    <property type="entry name" value="Bact_response_regulator"/>
</dbReference>